<dbReference type="RefSeq" id="WP_258547845.1">
    <property type="nucleotide sequence ID" value="NZ_JARSBO010000006.1"/>
</dbReference>
<sequence>MSETYVLRRVGNSLLFAGVTLCLTALLILYTTPSQAQQAKKETLRDQVNPKTGDALDPWFGGNWQIGAFGGASNNPYRGTDDVELGLLPVVAYDSERMHIGVDGIDIKFFKNDVFSASLIGSIRTEPFDNGDGSYLRGMEERDMAFEAGLGFSANIWRGSLITNYLTDVNDAHDGHQVDVSYVVPEQWGDVSFSWGGGITWQSDKLVDHMVGVRRKEVRSDRAYYAPDAAFIPHIDFTVTYPLTEQIMLIGTHGFHYLPDEYTDSPIIDEDYVFSAGIGLVYSF</sequence>
<keyword evidence="4" id="KW-0472">Membrane</keyword>
<evidence type="ECO:0000256" key="4">
    <source>
        <dbReference type="ARBA" id="ARBA00023136"/>
    </source>
</evidence>
<evidence type="ECO:0000256" key="3">
    <source>
        <dbReference type="ARBA" id="ARBA00022729"/>
    </source>
</evidence>
<feature type="signal peptide" evidence="6">
    <location>
        <begin position="1"/>
        <end position="36"/>
    </location>
</feature>
<dbReference type="EMBL" id="JARSBO010000006">
    <property type="protein sequence ID" value="MDG4720012.1"/>
    <property type="molecule type" value="Genomic_DNA"/>
</dbReference>
<dbReference type="PANTHER" id="PTHR38776:SF1">
    <property type="entry name" value="MLTA-INTERACTING PROTEIN-RELATED"/>
    <property type="match status" value="1"/>
</dbReference>
<comment type="caution">
    <text evidence="7">The sequence shown here is derived from an EMBL/GenBank/DDBJ whole genome shotgun (WGS) entry which is preliminary data.</text>
</comment>
<dbReference type="Pfam" id="PF06629">
    <property type="entry name" value="MipA"/>
    <property type="match status" value="1"/>
</dbReference>
<evidence type="ECO:0000256" key="5">
    <source>
        <dbReference type="ARBA" id="ARBA00023237"/>
    </source>
</evidence>
<evidence type="ECO:0000256" key="2">
    <source>
        <dbReference type="ARBA" id="ARBA00005722"/>
    </source>
</evidence>
<proteinExistence type="inferred from homology"/>
<dbReference type="InterPro" id="IPR010583">
    <property type="entry name" value="MipA"/>
</dbReference>
<evidence type="ECO:0000313" key="7">
    <source>
        <dbReference type="EMBL" id="MDG4720012.1"/>
    </source>
</evidence>
<evidence type="ECO:0000256" key="1">
    <source>
        <dbReference type="ARBA" id="ARBA00004442"/>
    </source>
</evidence>
<organism evidence="7 8">
    <name type="scientific">Thalassospira aquimaris</name>
    <dbReference type="NCBI Taxonomy" id="3037796"/>
    <lineage>
        <taxon>Bacteria</taxon>
        <taxon>Pseudomonadati</taxon>
        <taxon>Pseudomonadota</taxon>
        <taxon>Alphaproteobacteria</taxon>
        <taxon>Rhodospirillales</taxon>
        <taxon>Thalassospiraceae</taxon>
        <taxon>Thalassospira</taxon>
    </lineage>
</organism>
<keyword evidence="8" id="KW-1185">Reference proteome</keyword>
<keyword evidence="3 6" id="KW-0732">Signal</keyword>
<dbReference type="PANTHER" id="PTHR38776">
    <property type="entry name" value="MLTA-INTERACTING PROTEIN-RELATED"/>
    <property type="match status" value="1"/>
</dbReference>
<name>A0ABT6GD60_9PROT</name>
<evidence type="ECO:0000256" key="6">
    <source>
        <dbReference type="SAM" id="SignalP"/>
    </source>
</evidence>
<evidence type="ECO:0000313" key="8">
    <source>
        <dbReference type="Proteomes" id="UP001529180"/>
    </source>
</evidence>
<gene>
    <name evidence="7" type="ORF">P7680_13485</name>
</gene>
<comment type="subcellular location">
    <subcellularLocation>
        <location evidence="1">Cell outer membrane</location>
    </subcellularLocation>
</comment>
<dbReference type="Proteomes" id="UP001529180">
    <property type="component" value="Unassembled WGS sequence"/>
</dbReference>
<feature type="chain" id="PRO_5046548208" evidence="6">
    <location>
        <begin position="37"/>
        <end position="284"/>
    </location>
</feature>
<reference evidence="7 8" key="1">
    <citation type="submission" date="2023-03" db="EMBL/GenBank/DDBJ databases">
        <title>Strain FZY0004 represents a novel species in the genus Thalassospira isolated from seawater.</title>
        <authorList>
            <person name="Fu Z.-Y."/>
        </authorList>
    </citation>
    <scope>NUCLEOTIDE SEQUENCE [LARGE SCALE GENOMIC DNA]</scope>
    <source>
        <strain evidence="7 8">FZY0004</strain>
    </source>
</reference>
<protein>
    <submittedName>
        <fullName evidence="7">MipA/OmpV family protein</fullName>
    </submittedName>
</protein>
<accession>A0ABT6GD60</accession>
<comment type="similarity">
    <text evidence="2">Belongs to the MipA/OmpV family.</text>
</comment>
<keyword evidence="5" id="KW-0998">Cell outer membrane</keyword>